<feature type="transmembrane region" description="Helical" evidence="6">
    <location>
        <begin position="113"/>
        <end position="130"/>
    </location>
</feature>
<evidence type="ECO:0000313" key="8">
    <source>
        <dbReference type="EMBL" id="MCL1127598.1"/>
    </source>
</evidence>
<feature type="domain" description="EamA" evidence="7">
    <location>
        <begin position="16"/>
        <end position="153"/>
    </location>
</feature>
<gene>
    <name evidence="8" type="ORF">L2764_24765</name>
</gene>
<organism evidence="8 9">
    <name type="scientific">Shewanella surugensis</name>
    <dbReference type="NCBI Taxonomy" id="212020"/>
    <lineage>
        <taxon>Bacteria</taxon>
        <taxon>Pseudomonadati</taxon>
        <taxon>Pseudomonadota</taxon>
        <taxon>Gammaproteobacteria</taxon>
        <taxon>Alteromonadales</taxon>
        <taxon>Shewanellaceae</taxon>
        <taxon>Shewanella</taxon>
    </lineage>
</organism>
<feature type="transmembrane region" description="Helical" evidence="6">
    <location>
        <begin position="79"/>
        <end position="101"/>
    </location>
</feature>
<comment type="caution">
    <text evidence="8">The sequence shown here is derived from an EMBL/GenBank/DDBJ whole genome shotgun (WGS) entry which is preliminary data.</text>
</comment>
<evidence type="ECO:0000256" key="6">
    <source>
        <dbReference type="SAM" id="Phobius"/>
    </source>
</evidence>
<keyword evidence="2" id="KW-1003">Cell membrane</keyword>
<dbReference type="Proteomes" id="UP001203423">
    <property type="component" value="Unassembled WGS sequence"/>
</dbReference>
<reference evidence="8 9" key="1">
    <citation type="submission" date="2022-01" db="EMBL/GenBank/DDBJ databases">
        <title>Whole genome-based taxonomy of the Shewanellaceae.</title>
        <authorList>
            <person name="Martin-Rodriguez A.J."/>
        </authorList>
    </citation>
    <scope>NUCLEOTIDE SEQUENCE [LARGE SCALE GENOMIC DNA]</scope>
    <source>
        <strain evidence="8 9">DSM 17177</strain>
    </source>
</reference>
<evidence type="ECO:0000256" key="3">
    <source>
        <dbReference type="ARBA" id="ARBA00022692"/>
    </source>
</evidence>
<sequence>MNKHPVVKSLTSTRYAFMLAFIGTLLFSLKPIFVKLAYQYPVDSVTLMTLRMLFSLPFYLCVVYILHRYSNQERESLKGVLLPTIGIGVLGYYLASLLDLYGLTYISAQLERLVLFAYPTLVVIFGAIFFRKKIKLVMLLLLGITYTGILIIFINEIELQGDKVLLGSSFVLASALVFAFYLLLSKRQIEKIGSEMFTCIAMLGASGAILLHFSLTHSLEALRVPFSVLALSLSMAIVCTVIPTFLISRAVAELGADQVAIVGTLGPVLTTILAVSILNETYTIYYGLGTLLVILGVGLLGRVSKT</sequence>
<dbReference type="Pfam" id="PF00892">
    <property type="entry name" value="EamA"/>
    <property type="match status" value="2"/>
</dbReference>
<dbReference type="InterPro" id="IPR000620">
    <property type="entry name" value="EamA_dom"/>
</dbReference>
<evidence type="ECO:0000256" key="1">
    <source>
        <dbReference type="ARBA" id="ARBA00004651"/>
    </source>
</evidence>
<comment type="subcellular location">
    <subcellularLocation>
        <location evidence="1">Cell membrane</location>
        <topology evidence="1">Multi-pass membrane protein</topology>
    </subcellularLocation>
</comment>
<keyword evidence="9" id="KW-1185">Reference proteome</keyword>
<dbReference type="SUPFAM" id="SSF103481">
    <property type="entry name" value="Multidrug resistance efflux transporter EmrE"/>
    <property type="match status" value="2"/>
</dbReference>
<evidence type="ECO:0000256" key="2">
    <source>
        <dbReference type="ARBA" id="ARBA00022475"/>
    </source>
</evidence>
<keyword evidence="3 6" id="KW-0812">Transmembrane</keyword>
<dbReference type="PANTHER" id="PTHR32322">
    <property type="entry name" value="INNER MEMBRANE TRANSPORTER"/>
    <property type="match status" value="1"/>
</dbReference>
<dbReference type="InterPro" id="IPR037185">
    <property type="entry name" value="EmrE-like"/>
</dbReference>
<feature type="transmembrane region" description="Helical" evidence="6">
    <location>
        <begin position="284"/>
        <end position="303"/>
    </location>
</feature>
<evidence type="ECO:0000259" key="7">
    <source>
        <dbReference type="Pfam" id="PF00892"/>
    </source>
</evidence>
<feature type="transmembrane region" description="Helical" evidence="6">
    <location>
        <begin position="137"/>
        <end position="154"/>
    </location>
</feature>
<dbReference type="EMBL" id="JAKIKS010000179">
    <property type="protein sequence ID" value="MCL1127598.1"/>
    <property type="molecule type" value="Genomic_DNA"/>
</dbReference>
<evidence type="ECO:0000256" key="4">
    <source>
        <dbReference type="ARBA" id="ARBA00022989"/>
    </source>
</evidence>
<feature type="transmembrane region" description="Helical" evidence="6">
    <location>
        <begin position="196"/>
        <end position="215"/>
    </location>
</feature>
<feature type="transmembrane region" description="Helical" evidence="6">
    <location>
        <begin position="45"/>
        <end position="67"/>
    </location>
</feature>
<name>A0ABT0LIS4_9GAMM</name>
<feature type="transmembrane region" description="Helical" evidence="6">
    <location>
        <begin position="166"/>
        <end position="184"/>
    </location>
</feature>
<dbReference type="PANTHER" id="PTHR32322:SF18">
    <property type="entry name" value="S-ADENOSYLMETHIONINE_S-ADENOSYLHOMOCYSTEINE TRANSPORTER"/>
    <property type="match status" value="1"/>
</dbReference>
<proteinExistence type="predicted"/>
<evidence type="ECO:0000313" key="9">
    <source>
        <dbReference type="Proteomes" id="UP001203423"/>
    </source>
</evidence>
<dbReference type="InterPro" id="IPR050638">
    <property type="entry name" value="AA-Vitamin_Transporters"/>
</dbReference>
<feature type="transmembrane region" description="Helical" evidence="6">
    <location>
        <begin position="259"/>
        <end position="278"/>
    </location>
</feature>
<feature type="domain" description="EamA" evidence="7">
    <location>
        <begin position="166"/>
        <end position="300"/>
    </location>
</feature>
<accession>A0ABT0LIS4</accession>
<keyword evidence="4 6" id="KW-1133">Transmembrane helix</keyword>
<dbReference type="RefSeq" id="WP_248943038.1">
    <property type="nucleotide sequence ID" value="NZ_JAKIKS010000179.1"/>
</dbReference>
<feature type="transmembrane region" description="Helical" evidence="6">
    <location>
        <begin position="227"/>
        <end position="247"/>
    </location>
</feature>
<keyword evidence="5 6" id="KW-0472">Membrane</keyword>
<protein>
    <submittedName>
        <fullName evidence="8">DMT family transporter</fullName>
    </submittedName>
</protein>
<feature type="transmembrane region" description="Helical" evidence="6">
    <location>
        <begin position="12"/>
        <end position="33"/>
    </location>
</feature>
<evidence type="ECO:0000256" key="5">
    <source>
        <dbReference type="ARBA" id="ARBA00023136"/>
    </source>
</evidence>